<feature type="non-terminal residue" evidence="3">
    <location>
        <position position="1"/>
    </location>
</feature>
<evidence type="ECO:0000256" key="1">
    <source>
        <dbReference type="SAM" id="MobiDB-lite"/>
    </source>
</evidence>
<dbReference type="Gene3D" id="2.60.40.10">
    <property type="entry name" value="Immunoglobulins"/>
    <property type="match status" value="1"/>
</dbReference>
<feature type="non-terminal residue" evidence="3">
    <location>
        <position position="183"/>
    </location>
</feature>
<dbReference type="AlphaFoldDB" id="A0AA36FWY8"/>
<dbReference type="SMART" id="SM00060">
    <property type="entry name" value="FN3"/>
    <property type="match status" value="1"/>
</dbReference>
<organism evidence="3 4">
    <name type="scientific">Mesorhabditis spiculigera</name>
    <dbReference type="NCBI Taxonomy" id="96644"/>
    <lineage>
        <taxon>Eukaryota</taxon>
        <taxon>Metazoa</taxon>
        <taxon>Ecdysozoa</taxon>
        <taxon>Nematoda</taxon>
        <taxon>Chromadorea</taxon>
        <taxon>Rhabditida</taxon>
        <taxon>Rhabditina</taxon>
        <taxon>Rhabditomorpha</taxon>
        <taxon>Rhabditoidea</taxon>
        <taxon>Rhabditidae</taxon>
        <taxon>Mesorhabditinae</taxon>
        <taxon>Mesorhabditis</taxon>
    </lineage>
</organism>
<feature type="domain" description="Fibronectin type-III" evidence="2">
    <location>
        <begin position="3"/>
        <end position="98"/>
    </location>
</feature>
<dbReference type="InterPro" id="IPR036116">
    <property type="entry name" value="FN3_sf"/>
</dbReference>
<dbReference type="SUPFAM" id="SSF49265">
    <property type="entry name" value="Fibronectin type III"/>
    <property type="match status" value="1"/>
</dbReference>
<feature type="region of interest" description="Disordered" evidence="1">
    <location>
        <begin position="155"/>
        <end position="183"/>
    </location>
</feature>
<dbReference type="InterPro" id="IPR013783">
    <property type="entry name" value="Ig-like_fold"/>
</dbReference>
<keyword evidence="4" id="KW-1185">Reference proteome</keyword>
<evidence type="ECO:0000313" key="4">
    <source>
        <dbReference type="Proteomes" id="UP001177023"/>
    </source>
</evidence>
<dbReference type="CDD" id="cd00063">
    <property type="entry name" value="FN3"/>
    <property type="match status" value="1"/>
</dbReference>
<sequence>DQVPGRPEHVHFKTSANSATLWWEQPANADTILVRGYAVSYGIGTPSSKIVIEGADTNSFTIDRLKPATHYVFAVNAYNEADGEDGEKVLLSGTTLDGENGLLLAVATHCRRASAKERAVEVNWEDPNPERAEENRLDGNGRHYIVQYGLYQSERHEKFGPTPGHEAGESAARASMRWPSRKS</sequence>
<name>A0AA36FWY8_9BILA</name>
<dbReference type="Proteomes" id="UP001177023">
    <property type="component" value="Unassembled WGS sequence"/>
</dbReference>
<dbReference type="PROSITE" id="PS50853">
    <property type="entry name" value="FN3"/>
    <property type="match status" value="1"/>
</dbReference>
<dbReference type="EMBL" id="CATQJA010002521">
    <property type="protein sequence ID" value="CAJ0570987.1"/>
    <property type="molecule type" value="Genomic_DNA"/>
</dbReference>
<dbReference type="Pfam" id="PF00041">
    <property type="entry name" value="fn3"/>
    <property type="match status" value="1"/>
</dbReference>
<comment type="caution">
    <text evidence="3">The sequence shown here is derived from an EMBL/GenBank/DDBJ whole genome shotgun (WGS) entry which is preliminary data.</text>
</comment>
<proteinExistence type="predicted"/>
<dbReference type="InterPro" id="IPR003961">
    <property type="entry name" value="FN3_dom"/>
</dbReference>
<reference evidence="3" key="1">
    <citation type="submission" date="2023-06" db="EMBL/GenBank/DDBJ databases">
        <authorList>
            <person name="Delattre M."/>
        </authorList>
    </citation>
    <scope>NUCLEOTIDE SEQUENCE</scope>
    <source>
        <strain evidence="3">AF72</strain>
    </source>
</reference>
<evidence type="ECO:0000259" key="2">
    <source>
        <dbReference type="PROSITE" id="PS50853"/>
    </source>
</evidence>
<gene>
    <name evidence="3" type="ORF">MSPICULIGERA_LOCUS9415</name>
</gene>
<evidence type="ECO:0000313" key="3">
    <source>
        <dbReference type="EMBL" id="CAJ0570987.1"/>
    </source>
</evidence>
<accession>A0AA36FWY8</accession>
<protein>
    <recommendedName>
        <fullName evidence="2">Fibronectin type-III domain-containing protein</fullName>
    </recommendedName>
</protein>